<dbReference type="Proteomes" id="UP000837857">
    <property type="component" value="Chromosome 5"/>
</dbReference>
<protein>
    <submittedName>
        <fullName evidence="2">Uncharacterized protein</fullName>
    </submittedName>
</protein>
<name>A0ABN8IYE8_9NEOP</name>
<evidence type="ECO:0000313" key="3">
    <source>
        <dbReference type="Proteomes" id="UP000837857"/>
    </source>
</evidence>
<organism evidence="2 3">
    <name type="scientific">Iphiclides podalirius</name>
    <name type="common">scarce swallowtail</name>
    <dbReference type="NCBI Taxonomy" id="110791"/>
    <lineage>
        <taxon>Eukaryota</taxon>
        <taxon>Metazoa</taxon>
        <taxon>Ecdysozoa</taxon>
        <taxon>Arthropoda</taxon>
        <taxon>Hexapoda</taxon>
        <taxon>Insecta</taxon>
        <taxon>Pterygota</taxon>
        <taxon>Neoptera</taxon>
        <taxon>Endopterygota</taxon>
        <taxon>Lepidoptera</taxon>
        <taxon>Glossata</taxon>
        <taxon>Ditrysia</taxon>
        <taxon>Papilionoidea</taxon>
        <taxon>Papilionidae</taxon>
        <taxon>Papilioninae</taxon>
        <taxon>Iphiclides</taxon>
    </lineage>
</organism>
<dbReference type="EMBL" id="OW152817">
    <property type="protein sequence ID" value="CAH2069225.1"/>
    <property type="molecule type" value="Genomic_DNA"/>
</dbReference>
<gene>
    <name evidence="2" type="ORF">IPOD504_LOCUS14797</name>
</gene>
<feature type="region of interest" description="Disordered" evidence="1">
    <location>
        <begin position="67"/>
        <end position="89"/>
    </location>
</feature>
<accession>A0ABN8IYE8</accession>
<feature type="compositionally biased region" description="Gly residues" evidence="1">
    <location>
        <begin position="70"/>
        <end position="89"/>
    </location>
</feature>
<evidence type="ECO:0000256" key="1">
    <source>
        <dbReference type="SAM" id="MobiDB-lite"/>
    </source>
</evidence>
<reference evidence="2" key="1">
    <citation type="submission" date="2022-03" db="EMBL/GenBank/DDBJ databases">
        <authorList>
            <person name="Martin H S."/>
        </authorList>
    </citation>
    <scope>NUCLEOTIDE SEQUENCE</scope>
</reference>
<keyword evidence="3" id="KW-1185">Reference proteome</keyword>
<proteinExistence type="predicted"/>
<evidence type="ECO:0000313" key="2">
    <source>
        <dbReference type="EMBL" id="CAH2069225.1"/>
    </source>
</evidence>
<sequence>MVFVYLIVHAVPRSGAVYSRCAYSTGAPYFGNGADLSQPQMWTSGSDCAGGSPSYSGSVLEDYETAEGEGANGVGGGGARAGGSGAGGGAEGALPAFSTRFGGAFASRPPPYGTAPLPPNYAHQDVWTLERGRPQLSAAASLSAKTNLATAAAVLSTRARRLPTASRWGDLASRAHASGAIIACAEHTRAGSPALGTVPSLSPDPTDPQSALTVPPPWKVSRGHWLALLAAAGRAVCIGPDKNRVAFPNEAVPFKRIKIALRLWPRMRHVPRPVTSRVPPPQDLESRSHVRHVTQLAATHIDLGAAVGRIAEIGGGYRGDEGPNSESAACISLLARLRPAPPPLWRLVSASPRSAL</sequence>
<feature type="non-terminal residue" evidence="2">
    <location>
        <position position="1"/>
    </location>
</feature>